<feature type="transmembrane region" description="Helical" evidence="6">
    <location>
        <begin position="413"/>
        <end position="436"/>
    </location>
</feature>
<feature type="transmembrane region" description="Helical" evidence="6">
    <location>
        <begin position="291"/>
        <end position="309"/>
    </location>
</feature>
<evidence type="ECO:0000256" key="5">
    <source>
        <dbReference type="ARBA" id="ARBA00023136"/>
    </source>
</evidence>
<feature type="transmembrane region" description="Helical" evidence="6">
    <location>
        <begin position="86"/>
        <end position="105"/>
    </location>
</feature>
<feature type="transmembrane region" description="Helical" evidence="6">
    <location>
        <begin position="381"/>
        <end position="401"/>
    </location>
</feature>
<dbReference type="InterPro" id="IPR036259">
    <property type="entry name" value="MFS_trans_sf"/>
</dbReference>
<keyword evidence="3 6" id="KW-0812">Transmembrane</keyword>
<dbReference type="InterPro" id="IPR011701">
    <property type="entry name" value="MFS"/>
</dbReference>
<feature type="transmembrane region" description="Helical" evidence="6">
    <location>
        <begin position="186"/>
        <end position="206"/>
    </location>
</feature>
<keyword evidence="4 6" id="KW-1133">Transmembrane helix</keyword>
<evidence type="ECO:0000313" key="7">
    <source>
        <dbReference type="EMBL" id="EON97843.1"/>
    </source>
</evidence>
<dbReference type="Gene3D" id="1.20.1250.20">
    <property type="entry name" value="MFS general substrate transporter like domains"/>
    <property type="match status" value="3"/>
</dbReference>
<dbReference type="FunFam" id="1.20.1250.20:FF:000013">
    <property type="entry name" value="MFS general substrate transporter"/>
    <property type="match status" value="1"/>
</dbReference>
<dbReference type="HOGENOM" id="CLU_001265_0_1_1"/>
<feature type="transmembrane region" description="Helical" evidence="6">
    <location>
        <begin position="347"/>
        <end position="369"/>
    </location>
</feature>
<keyword evidence="8" id="KW-1185">Reference proteome</keyword>
<evidence type="ECO:0000313" key="8">
    <source>
        <dbReference type="Proteomes" id="UP000014074"/>
    </source>
</evidence>
<dbReference type="GO" id="GO:0022857">
    <property type="term" value="F:transmembrane transporter activity"/>
    <property type="evidence" value="ECO:0007669"/>
    <property type="project" value="InterPro"/>
</dbReference>
<accession>R8BEW4</accession>
<dbReference type="GO" id="GO:0016020">
    <property type="term" value="C:membrane"/>
    <property type="evidence" value="ECO:0007669"/>
    <property type="project" value="UniProtKB-SubCell"/>
</dbReference>
<feature type="transmembrane region" description="Helical" evidence="6">
    <location>
        <begin position="117"/>
        <end position="141"/>
    </location>
</feature>
<keyword evidence="5 6" id="KW-0472">Membrane</keyword>
<comment type="subcellular location">
    <subcellularLocation>
        <location evidence="1">Membrane</location>
        <topology evidence="1">Multi-pass membrane protein</topology>
    </subcellularLocation>
</comment>
<dbReference type="eggNOG" id="KOG2533">
    <property type="taxonomic scope" value="Eukaryota"/>
</dbReference>
<dbReference type="PANTHER" id="PTHR43791">
    <property type="entry name" value="PERMEASE-RELATED"/>
    <property type="match status" value="1"/>
</dbReference>
<keyword evidence="2" id="KW-0813">Transport</keyword>
<reference evidence="8" key="1">
    <citation type="journal article" date="2013" name="Genome Announc.">
        <title>Draft genome sequence of the ascomycete Phaeoacremonium aleophilum strain UCR-PA7, a causal agent of the esca disease complex in grapevines.</title>
        <authorList>
            <person name="Blanco-Ulate B."/>
            <person name="Rolshausen P."/>
            <person name="Cantu D."/>
        </authorList>
    </citation>
    <scope>NUCLEOTIDE SEQUENCE [LARGE SCALE GENOMIC DNA]</scope>
    <source>
        <strain evidence="8">UCR-PA7</strain>
    </source>
</reference>
<dbReference type="SUPFAM" id="SSF103473">
    <property type="entry name" value="MFS general substrate transporter"/>
    <property type="match status" value="1"/>
</dbReference>
<dbReference type="OrthoDB" id="2985014at2759"/>
<dbReference type="Pfam" id="PF07690">
    <property type="entry name" value="MFS_1"/>
    <property type="match status" value="1"/>
</dbReference>
<dbReference type="GeneID" id="19327289"/>
<dbReference type="EMBL" id="KB933248">
    <property type="protein sequence ID" value="EON97843.1"/>
    <property type="molecule type" value="Genomic_DNA"/>
</dbReference>
<evidence type="ECO:0000256" key="2">
    <source>
        <dbReference type="ARBA" id="ARBA00022448"/>
    </source>
</evidence>
<evidence type="ECO:0000256" key="1">
    <source>
        <dbReference type="ARBA" id="ARBA00004141"/>
    </source>
</evidence>
<dbReference type="KEGG" id="tmn:UCRPA7_6614"/>
<evidence type="ECO:0000256" key="4">
    <source>
        <dbReference type="ARBA" id="ARBA00022989"/>
    </source>
</evidence>
<organism evidence="7 8">
    <name type="scientific">Phaeoacremonium minimum (strain UCR-PA7)</name>
    <name type="common">Esca disease fungus</name>
    <name type="synonym">Togninia minima</name>
    <dbReference type="NCBI Taxonomy" id="1286976"/>
    <lineage>
        <taxon>Eukaryota</taxon>
        <taxon>Fungi</taxon>
        <taxon>Dikarya</taxon>
        <taxon>Ascomycota</taxon>
        <taxon>Pezizomycotina</taxon>
        <taxon>Sordariomycetes</taxon>
        <taxon>Sordariomycetidae</taxon>
        <taxon>Togniniales</taxon>
        <taxon>Togniniaceae</taxon>
        <taxon>Phaeoacremonium</taxon>
    </lineage>
</organism>
<dbReference type="AlphaFoldDB" id="R8BEW4"/>
<sequence>MHDNNSPYKIKDGETHFGSAEDTAAVTGFVLDHKAERALCRKLDIRLLPVLAIMFLLNGLDKGNLGNAKTAGMDQDLHFKSNQYNLALSIFYIPFVLTAPPLGIVGKKYGPSRVLPIMMLVFGTMTVLAVTAQNWAGIMALRWFLGELARRMSVFYASSNIANAFSGLLAYGVFQIKHTSLYPWRYLFLIEGCLTVVFAVFAWFYLPLNPERAGFLNEQEKKLAYHRIQVDSSAVVNQAFNLRDSLKIFRQPTTYAFLSIEVCLGVPLQSVALFLPQIVGRLGYSTIKTNLYTVAPNITGAVMLLILSFSSDFTRRRGPFIVLAFMFTLIGFIIYATIDVLENLKVAYFATFMMCWGAGAPSILLCTWYNNNIPHEGRRMALTSIGVPMANLMGLVSSNIFTPQSAPKYIPALATTAAFGATGLVLAGCLSLFMVLDNKRRDRKLGRKLDIQETPTELLMDGPSVPEFRWFL</sequence>
<feature type="transmembrane region" description="Helical" evidence="6">
    <location>
        <begin position="153"/>
        <end position="174"/>
    </location>
</feature>
<dbReference type="PANTHER" id="PTHR43791:SF50">
    <property type="entry name" value="TRANSPORTER, PUTATIVE (AFU_ORTHOLOGUE AFUA_2G00840)-RELATED"/>
    <property type="match status" value="1"/>
</dbReference>
<gene>
    <name evidence="7" type="ORF">UCRPA7_6614</name>
</gene>
<name>R8BEW4_PHAM7</name>
<evidence type="ECO:0000256" key="3">
    <source>
        <dbReference type="ARBA" id="ARBA00022692"/>
    </source>
</evidence>
<protein>
    <submittedName>
        <fullName evidence="7">Putative mfs transporter protein</fullName>
    </submittedName>
</protein>
<dbReference type="Proteomes" id="UP000014074">
    <property type="component" value="Unassembled WGS sequence"/>
</dbReference>
<evidence type="ECO:0000256" key="6">
    <source>
        <dbReference type="SAM" id="Phobius"/>
    </source>
</evidence>
<proteinExistence type="predicted"/>
<dbReference type="RefSeq" id="XP_007917342.1">
    <property type="nucleotide sequence ID" value="XM_007919151.1"/>
</dbReference>
<feature type="transmembrane region" description="Helical" evidence="6">
    <location>
        <begin position="321"/>
        <end position="341"/>
    </location>
</feature>